<dbReference type="EMBL" id="DF974120">
    <property type="protein sequence ID" value="GAU45398.1"/>
    <property type="molecule type" value="Genomic_DNA"/>
</dbReference>
<dbReference type="AlphaFoldDB" id="A0A2Z6NLX2"/>
<organism evidence="1 2">
    <name type="scientific">Trifolium subterraneum</name>
    <name type="common">Subterranean clover</name>
    <dbReference type="NCBI Taxonomy" id="3900"/>
    <lineage>
        <taxon>Eukaryota</taxon>
        <taxon>Viridiplantae</taxon>
        <taxon>Streptophyta</taxon>
        <taxon>Embryophyta</taxon>
        <taxon>Tracheophyta</taxon>
        <taxon>Spermatophyta</taxon>
        <taxon>Magnoliopsida</taxon>
        <taxon>eudicotyledons</taxon>
        <taxon>Gunneridae</taxon>
        <taxon>Pentapetalae</taxon>
        <taxon>rosids</taxon>
        <taxon>fabids</taxon>
        <taxon>Fabales</taxon>
        <taxon>Fabaceae</taxon>
        <taxon>Papilionoideae</taxon>
        <taxon>50 kb inversion clade</taxon>
        <taxon>NPAAA clade</taxon>
        <taxon>Hologalegina</taxon>
        <taxon>IRL clade</taxon>
        <taxon>Trifolieae</taxon>
        <taxon>Trifolium</taxon>
    </lineage>
</organism>
<gene>
    <name evidence="1" type="ORF">TSUD_134150</name>
</gene>
<reference evidence="2" key="1">
    <citation type="journal article" date="2017" name="Front. Plant Sci.">
        <title>Climate Clever Clovers: New Paradigm to Reduce the Environmental Footprint of Ruminants by Breeding Low Methanogenic Forages Utilizing Haplotype Variation.</title>
        <authorList>
            <person name="Kaur P."/>
            <person name="Appels R."/>
            <person name="Bayer P.E."/>
            <person name="Keeble-Gagnere G."/>
            <person name="Wang J."/>
            <person name="Hirakawa H."/>
            <person name="Shirasawa K."/>
            <person name="Vercoe P."/>
            <person name="Stefanova K."/>
            <person name="Durmic Z."/>
            <person name="Nichols P."/>
            <person name="Revell C."/>
            <person name="Isobe S.N."/>
            <person name="Edwards D."/>
            <person name="Erskine W."/>
        </authorList>
    </citation>
    <scope>NUCLEOTIDE SEQUENCE [LARGE SCALE GENOMIC DNA]</scope>
    <source>
        <strain evidence="2">cv. Daliak</strain>
    </source>
</reference>
<proteinExistence type="predicted"/>
<dbReference type="Proteomes" id="UP000242715">
    <property type="component" value="Unassembled WGS sequence"/>
</dbReference>
<accession>A0A2Z6NLX2</accession>
<sequence>MTVVEAAAEIEYLEAFIGGYESFKKNEDVSAVLFRRCRSDEIHVTWFLFRSTDADRHLRRCRP</sequence>
<protein>
    <submittedName>
        <fullName evidence="1">Uncharacterized protein</fullName>
    </submittedName>
</protein>
<name>A0A2Z6NLX2_TRISU</name>
<keyword evidence="2" id="KW-1185">Reference proteome</keyword>
<evidence type="ECO:0000313" key="1">
    <source>
        <dbReference type="EMBL" id="GAU45398.1"/>
    </source>
</evidence>
<evidence type="ECO:0000313" key="2">
    <source>
        <dbReference type="Proteomes" id="UP000242715"/>
    </source>
</evidence>